<evidence type="ECO:0000313" key="18">
    <source>
        <dbReference type="Proteomes" id="UP001234354"/>
    </source>
</evidence>
<evidence type="ECO:0000256" key="12">
    <source>
        <dbReference type="PROSITE-ProRule" id="PRU10144"/>
    </source>
</evidence>
<dbReference type="InterPro" id="IPR010917">
    <property type="entry name" value="TonB_rcpt_CS"/>
</dbReference>
<evidence type="ECO:0000256" key="8">
    <source>
        <dbReference type="ARBA" id="ARBA00023136"/>
    </source>
</evidence>
<dbReference type="CDD" id="cd01347">
    <property type="entry name" value="ligand_gated_channel"/>
    <property type="match status" value="1"/>
</dbReference>
<dbReference type="Proteomes" id="UP001234354">
    <property type="component" value="Unassembled WGS sequence"/>
</dbReference>
<dbReference type="InterPro" id="IPR011276">
    <property type="entry name" value="TonB_haem/Hb_rcpt"/>
</dbReference>
<dbReference type="PANTHER" id="PTHR30069:SF29">
    <property type="entry name" value="HEMOGLOBIN AND HEMOGLOBIN-HAPTOGLOBIN-BINDING PROTEIN 1-RELATED"/>
    <property type="match status" value="1"/>
</dbReference>
<keyword evidence="3 11" id="KW-0813">Transport</keyword>
<dbReference type="GO" id="GO:0009279">
    <property type="term" value="C:cell outer membrane"/>
    <property type="evidence" value="ECO:0007669"/>
    <property type="project" value="UniProtKB-SubCell"/>
</dbReference>
<dbReference type="InterPro" id="IPR000531">
    <property type="entry name" value="Beta-barrel_TonB"/>
</dbReference>
<dbReference type="PROSITE" id="PS52016">
    <property type="entry name" value="TONB_DEPENDENT_REC_3"/>
    <property type="match status" value="1"/>
</dbReference>
<evidence type="ECO:0000256" key="6">
    <source>
        <dbReference type="ARBA" id="ARBA00022729"/>
    </source>
</evidence>
<dbReference type="InterPro" id="IPR012910">
    <property type="entry name" value="Plug_dom"/>
</dbReference>
<dbReference type="InterPro" id="IPR036942">
    <property type="entry name" value="Beta-barrel_TonB_sf"/>
</dbReference>
<evidence type="ECO:0000256" key="1">
    <source>
        <dbReference type="ARBA" id="ARBA00004571"/>
    </source>
</evidence>
<dbReference type="EMBL" id="JAUTBB010000001">
    <property type="protein sequence ID" value="MDQ1120751.1"/>
    <property type="molecule type" value="Genomic_DNA"/>
</dbReference>
<dbReference type="InterPro" id="IPR037066">
    <property type="entry name" value="Plug_dom_sf"/>
</dbReference>
<dbReference type="InterPro" id="IPR010949">
    <property type="entry name" value="TonB_Hb/transfer/lactofer_rcpt"/>
</dbReference>
<dbReference type="Gene3D" id="2.170.130.10">
    <property type="entry name" value="TonB-dependent receptor, plug domain"/>
    <property type="match status" value="1"/>
</dbReference>
<dbReference type="SUPFAM" id="SSF56935">
    <property type="entry name" value="Porins"/>
    <property type="match status" value="1"/>
</dbReference>
<feature type="domain" description="TonB-dependent receptor plug" evidence="16">
    <location>
        <begin position="46"/>
        <end position="158"/>
    </location>
</feature>
<dbReference type="Pfam" id="PF07715">
    <property type="entry name" value="Plug"/>
    <property type="match status" value="1"/>
</dbReference>
<proteinExistence type="inferred from homology"/>
<dbReference type="RefSeq" id="WP_306994350.1">
    <property type="nucleotide sequence ID" value="NZ_JAUTBB010000001.1"/>
</dbReference>
<evidence type="ECO:0000256" key="13">
    <source>
        <dbReference type="RuleBase" id="RU003357"/>
    </source>
</evidence>
<evidence type="ECO:0000256" key="4">
    <source>
        <dbReference type="ARBA" id="ARBA00022452"/>
    </source>
</evidence>
<sequence>MKPSPRVLAMAIASCLALPSLAATPADADDPQTLDTIAVKAKREKQRSTNQNVVQMDAAQLQQEQAESMEDIVRYIPGVSIADMGRFGENGFNIRGLEGDRVAMTIDGLSMAEGLETARSYEFFRAGRGGVDVDSLKSVEIIKGADSITAGSGALGGAVVFTTKDPYDYLKPQGNDTYLGFKAGYTGYNDQKLGSISFANRTGIVESMLLYTRRKGHEAEGWYDSTAVRTGSARRTPDPIDHDSTNLLGKVDVVISDAHRLGVVYERNRVDNLVNNLSRVSAPSYLQRWGDDHNDRDRYGLRYLWTANAAGFDTLELQADRQQTQSRGITRIVTGSGMSSTPATSKSTRCTLAVTCWRAENRHTDQTLDRVSLNLDKQFGAGVAQHRLAYGAAWQQRAVDFSAIDYRWNNTGALDTATVDPSQVPKTDADTWNLFLRDRLGLHGDKLQLTLGARYDHYRYSPRLSETFVDPTGTVREVTFSAPTWQTGISYAFLPEHTLWFQAGRGFRAPTTGEMYAPTSTTELTVASTGQTVSVPTIAANPDLKAEKSLNMELGWRWETARVLLGVSVFRDRYDDFIDTLASTMNAETQYRSCNRGVCTVRNGYSVTSTVNVGQAVIKGAELEGLWRLDDHWLLRGAWTHNQGELHNGTPLNAINPDRGVVGLSWQGLDNRVRVTGNLTHSLAKKRADVAETSTVSGGTAEPFLSDAYTVFDLFGSYRINDHVRLNAGVYNLFDARYYQWARIRNVTRGDFPLYGYATDAGIGRYSEPGRNVRFTVYVDF</sequence>
<gene>
    <name evidence="17" type="ORF">QE383_003059</name>
</gene>
<dbReference type="NCBIfam" id="TIGR01786">
    <property type="entry name" value="TonB-hemlactrns"/>
    <property type="match status" value="1"/>
</dbReference>
<reference evidence="17" key="1">
    <citation type="submission" date="2023-07" db="EMBL/GenBank/DDBJ databases">
        <title>Functional and genomic diversity of the sorghum phyllosphere microbiome.</title>
        <authorList>
            <person name="Shade A."/>
        </authorList>
    </citation>
    <scope>NUCLEOTIDE SEQUENCE</scope>
    <source>
        <strain evidence="17">SORGH_AS_0908</strain>
    </source>
</reference>
<dbReference type="Gene3D" id="2.40.170.20">
    <property type="entry name" value="TonB-dependent receptor, beta-barrel domain"/>
    <property type="match status" value="1"/>
</dbReference>
<comment type="subcellular location">
    <subcellularLocation>
        <location evidence="1 11">Cell outer membrane</location>
        <topology evidence="1 11">Multi-pass membrane protein</topology>
    </subcellularLocation>
</comment>
<name>A0AAW8GIF8_9GAMM</name>
<dbReference type="AlphaFoldDB" id="A0AAW8GIF8"/>
<protein>
    <submittedName>
        <fullName evidence="17">Hemoglobin/transferrin/lactoferrin receptor protein</fullName>
    </submittedName>
</protein>
<evidence type="ECO:0000256" key="3">
    <source>
        <dbReference type="ARBA" id="ARBA00022448"/>
    </source>
</evidence>
<dbReference type="GO" id="GO:0015344">
    <property type="term" value="F:siderophore uptake transmembrane transporter activity"/>
    <property type="evidence" value="ECO:0007669"/>
    <property type="project" value="TreeGrafter"/>
</dbReference>
<keyword evidence="4 11" id="KW-1134">Transmembrane beta strand</keyword>
<evidence type="ECO:0000256" key="5">
    <source>
        <dbReference type="ARBA" id="ARBA00022692"/>
    </source>
</evidence>
<keyword evidence="8 11" id="KW-0472">Membrane</keyword>
<evidence type="ECO:0000259" key="15">
    <source>
        <dbReference type="Pfam" id="PF00593"/>
    </source>
</evidence>
<keyword evidence="6 14" id="KW-0732">Signal</keyword>
<dbReference type="InterPro" id="IPR039426">
    <property type="entry name" value="TonB-dep_rcpt-like"/>
</dbReference>
<dbReference type="PANTHER" id="PTHR30069">
    <property type="entry name" value="TONB-DEPENDENT OUTER MEMBRANE RECEPTOR"/>
    <property type="match status" value="1"/>
</dbReference>
<keyword evidence="9 17" id="KW-0675">Receptor</keyword>
<evidence type="ECO:0000256" key="9">
    <source>
        <dbReference type="ARBA" id="ARBA00023170"/>
    </source>
</evidence>
<evidence type="ECO:0000256" key="10">
    <source>
        <dbReference type="ARBA" id="ARBA00023237"/>
    </source>
</evidence>
<dbReference type="Pfam" id="PF00593">
    <property type="entry name" value="TonB_dep_Rec_b-barrel"/>
    <property type="match status" value="1"/>
</dbReference>
<feature type="chain" id="PRO_5043420686" evidence="14">
    <location>
        <begin position="23"/>
        <end position="781"/>
    </location>
</feature>
<dbReference type="PROSITE" id="PS01156">
    <property type="entry name" value="TONB_DEPENDENT_REC_2"/>
    <property type="match status" value="1"/>
</dbReference>
<keyword evidence="10 11" id="KW-0998">Cell outer membrane</keyword>
<keyword evidence="5 11" id="KW-0812">Transmembrane</keyword>
<evidence type="ECO:0000259" key="16">
    <source>
        <dbReference type="Pfam" id="PF07715"/>
    </source>
</evidence>
<feature type="domain" description="TonB-dependent receptor-like beta-barrel" evidence="15">
    <location>
        <begin position="258"/>
        <end position="733"/>
    </location>
</feature>
<evidence type="ECO:0000256" key="11">
    <source>
        <dbReference type="PROSITE-ProRule" id="PRU01360"/>
    </source>
</evidence>
<evidence type="ECO:0000256" key="2">
    <source>
        <dbReference type="ARBA" id="ARBA00008143"/>
    </source>
</evidence>
<evidence type="ECO:0000256" key="14">
    <source>
        <dbReference type="SAM" id="SignalP"/>
    </source>
</evidence>
<evidence type="ECO:0000313" key="17">
    <source>
        <dbReference type="EMBL" id="MDQ1120751.1"/>
    </source>
</evidence>
<keyword evidence="7 13" id="KW-0798">TonB box</keyword>
<dbReference type="NCBIfam" id="TIGR01785">
    <property type="entry name" value="TonB-hemin"/>
    <property type="match status" value="1"/>
</dbReference>
<feature type="signal peptide" evidence="14">
    <location>
        <begin position="1"/>
        <end position="22"/>
    </location>
</feature>
<organism evidence="17 18">
    <name type="scientific">Pseudoxanthomonas winnipegensis</name>
    <dbReference type="NCBI Taxonomy" id="2480810"/>
    <lineage>
        <taxon>Bacteria</taxon>
        <taxon>Pseudomonadati</taxon>
        <taxon>Pseudomonadota</taxon>
        <taxon>Gammaproteobacteria</taxon>
        <taxon>Lysobacterales</taxon>
        <taxon>Lysobacteraceae</taxon>
        <taxon>Pseudoxanthomonas</taxon>
    </lineage>
</organism>
<accession>A0AAW8GIF8</accession>
<evidence type="ECO:0000256" key="7">
    <source>
        <dbReference type="ARBA" id="ARBA00023077"/>
    </source>
</evidence>
<comment type="caution">
    <text evidence="17">The sequence shown here is derived from an EMBL/GenBank/DDBJ whole genome shotgun (WGS) entry which is preliminary data.</text>
</comment>
<comment type="similarity">
    <text evidence="2">Belongs to the TonB-dependent receptor family. Hemoglobin/haptoglobin binding protein subfamily.</text>
</comment>
<dbReference type="GO" id="GO:0015232">
    <property type="term" value="F:heme transmembrane transporter activity"/>
    <property type="evidence" value="ECO:0007669"/>
    <property type="project" value="InterPro"/>
</dbReference>
<dbReference type="GO" id="GO:0044718">
    <property type="term" value="P:siderophore transmembrane transport"/>
    <property type="evidence" value="ECO:0007669"/>
    <property type="project" value="TreeGrafter"/>
</dbReference>
<feature type="short sequence motif" description="TonB C-terminal box" evidence="12">
    <location>
        <begin position="764"/>
        <end position="781"/>
    </location>
</feature>